<keyword evidence="1" id="KW-1133">Transmembrane helix</keyword>
<protein>
    <submittedName>
        <fullName evidence="2">DUF4860 domain-containing protein</fullName>
    </submittedName>
</protein>
<reference evidence="2 3" key="1">
    <citation type="submission" date="2020-08" db="EMBL/GenBank/DDBJ databases">
        <title>Genome public.</title>
        <authorList>
            <person name="Liu C."/>
            <person name="Sun Q."/>
        </authorList>
    </citation>
    <scope>NUCLEOTIDE SEQUENCE [LARGE SCALE GENOMIC DNA]</scope>
    <source>
        <strain evidence="2 3">NSJ-46</strain>
    </source>
</reference>
<evidence type="ECO:0000313" key="3">
    <source>
        <dbReference type="Proteomes" id="UP000657421"/>
    </source>
</evidence>
<comment type="caution">
    <text evidence="2">The sequence shown here is derived from an EMBL/GenBank/DDBJ whole genome shotgun (WGS) entry which is preliminary data.</text>
</comment>
<dbReference type="InterPro" id="IPR032340">
    <property type="entry name" value="DUF4860"/>
</dbReference>
<organism evidence="2 3">
    <name type="scientific">Jingyaoa shaoxingensis</name>
    <dbReference type="NCBI Taxonomy" id="2763671"/>
    <lineage>
        <taxon>Bacteria</taxon>
        <taxon>Bacillati</taxon>
        <taxon>Bacillota</taxon>
        <taxon>Clostridia</taxon>
        <taxon>Lachnospirales</taxon>
        <taxon>Lachnospiraceae</taxon>
        <taxon>Jingyaoa</taxon>
    </lineage>
</organism>
<evidence type="ECO:0000256" key="1">
    <source>
        <dbReference type="SAM" id="Phobius"/>
    </source>
</evidence>
<name>A0ABR7N8Q0_9FIRM</name>
<dbReference type="EMBL" id="JACRSZ010000005">
    <property type="protein sequence ID" value="MBC8572777.1"/>
    <property type="molecule type" value="Genomic_DNA"/>
</dbReference>
<gene>
    <name evidence="2" type="ORF">H8716_06710</name>
</gene>
<evidence type="ECO:0000313" key="2">
    <source>
        <dbReference type="EMBL" id="MBC8572777.1"/>
    </source>
</evidence>
<sequence>MKEQKHSIEVVFTMVTFLMYAMALLMFVSLGAMVYRSVTHQMELHQTQRTAENYLREKVRQNDRTGIVSIGEIEGEPALQIRQNIGEKEYVTYIFAEGGSLKELLVSAKKDAKASDGAVLLSMEEVSFAEEQGCLTVTLQMDENHSHTFQIRRRSGSL</sequence>
<keyword evidence="3" id="KW-1185">Reference proteome</keyword>
<feature type="transmembrane region" description="Helical" evidence="1">
    <location>
        <begin position="12"/>
        <end position="35"/>
    </location>
</feature>
<dbReference type="RefSeq" id="WP_249307806.1">
    <property type="nucleotide sequence ID" value="NZ_JACRSZ010000005.1"/>
</dbReference>
<proteinExistence type="predicted"/>
<keyword evidence="1" id="KW-0472">Membrane</keyword>
<dbReference type="Pfam" id="PF16152">
    <property type="entry name" value="DUF4860"/>
    <property type="match status" value="1"/>
</dbReference>
<keyword evidence="1" id="KW-0812">Transmembrane</keyword>
<dbReference type="Proteomes" id="UP000657421">
    <property type="component" value="Unassembled WGS sequence"/>
</dbReference>
<accession>A0ABR7N8Q0</accession>